<comment type="caution">
    <text evidence="1">The sequence shown here is derived from an EMBL/GenBank/DDBJ whole genome shotgun (WGS) entry which is preliminary data.</text>
</comment>
<proteinExistence type="predicted"/>
<gene>
    <name evidence="1" type="ORF">AN396_01270</name>
</gene>
<reference evidence="1" key="1">
    <citation type="submission" date="2016-08" db="EMBL/GenBank/DDBJ databases">
        <authorList>
            <person name="Ngugi D.K."/>
            <person name="Miyake S."/>
            <person name="Stingl U."/>
        </authorList>
    </citation>
    <scope>NUCLEOTIDE SEQUENCE</scope>
    <source>
        <strain evidence="1">SCG-B11WGA-EpuloA1</strain>
    </source>
</reference>
<accession>A0ACC8XC44</accession>
<evidence type="ECO:0000313" key="1">
    <source>
        <dbReference type="EMBL" id="ONI40229.1"/>
    </source>
</evidence>
<evidence type="ECO:0000313" key="2">
    <source>
        <dbReference type="Proteomes" id="UP000188605"/>
    </source>
</evidence>
<keyword evidence="2" id="KW-1185">Reference proteome</keyword>
<name>A0ACC8XC44_9FIRM</name>
<dbReference type="EMBL" id="LJDB01000055">
    <property type="protein sequence ID" value="ONI40229.1"/>
    <property type="molecule type" value="Genomic_DNA"/>
</dbReference>
<sequence length="218" mass="23550">MQIGTNYQTQSASYTSAKTSPPSTQQSSTKTSQTDSYQPSTQTTQSATYTKPTVTEAETDKESQKAKAAAFVEQANIENQERQKQMMQDFVKNNVSNQSGMGYTGNTDILKEIFGSVDEALPPMATTPEGAAAAVAPGGAYSVEAVSDRLMEMAKAFAGDDPEMIEEMQNAVKKGFEQAGMDLETGEGLPDISFETFNATMEKFEKWKAEVAATPEVQ</sequence>
<organism evidence="1 2">
    <name type="scientific">Candidatus Epulonipiscium fishelsonii</name>
    <dbReference type="NCBI Taxonomy" id="77094"/>
    <lineage>
        <taxon>Bacteria</taxon>
        <taxon>Bacillati</taxon>
        <taxon>Bacillota</taxon>
        <taxon>Clostridia</taxon>
        <taxon>Lachnospirales</taxon>
        <taxon>Lachnospiraceae</taxon>
        <taxon>Candidatus Epulonipiscium</taxon>
    </lineage>
</organism>
<dbReference type="Proteomes" id="UP000188605">
    <property type="component" value="Unassembled WGS sequence"/>
</dbReference>
<protein>
    <submittedName>
        <fullName evidence="1">Uncharacterized protein</fullName>
    </submittedName>
</protein>